<sequence>MQQNLSHWVHDIDPVLIQIYGDFGVRYYGLAYILAFVGGYLFLRLAWRKGRSPLDPEKIDNVFLAIAGGVIIGGRLGHVLFYELGHFLGDPLMVFRLWDGGMSSHGGFIGVALALIWAARRYGLSFAELGDLICPIVPLGLMMGRVANFINGELWGTPSQAPWAVVFPRSAPPGVALEQVAARHPSQLYEAALEGLLLLLIFQWRFWFTKANKFQGRLSGEFLILYAIVRIFCEQFREPDAGLILGMSRGSFYSLFLLAWGAVLWFRSGPRVEKAPPGSKKQKNRV</sequence>
<feature type="transmembrane region" description="Helical" evidence="7">
    <location>
        <begin position="59"/>
        <end position="82"/>
    </location>
</feature>
<gene>
    <name evidence="7" type="primary">lgt</name>
    <name evidence="8" type="ordered locus">Deba_2130</name>
</gene>
<accession>E1QIH8</accession>
<evidence type="ECO:0000256" key="6">
    <source>
        <dbReference type="ARBA" id="ARBA00023136"/>
    </source>
</evidence>
<keyword evidence="6 7" id="KW-0472">Membrane</keyword>
<feature type="transmembrane region" description="Helical" evidence="7">
    <location>
        <begin position="102"/>
        <end position="120"/>
    </location>
</feature>
<keyword evidence="3 7" id="KW-0808">Transferase</keyword>
<dbReference type="GO" id="GO:0042158">
    <property type="term" value="P:lipoprotein biosynthetic process"/>
    <property type="evidence" value="ECO:0007669"/>
    <property type="project" value="UniProtKB-UniRule"/>
</dbReference>
<dbReference type="eggNOG" id="COG0682">
    <property type="taxonomic scope" value="Bacteria"/>
</dbReference>
<evidence type="ECO:0000256" key="2">
    <source>
        <dbReference type="ARBA" id="ARBA00022475"/>
    </source>
</evidence>
<evidence type="ECO:0000256" key="3">
    <source>
        <dbReference type="ARBA" id="ARBA00022679"/>
    </source>
</evidence>
<dbReference type="STRING" id="644282.Deba_2130"/>
<evidence type="ECO:0000313" key="8">
    <source>
        <dbReference type="EMBL" id="ADK85495.1"/>
    </source>
</evidence>
<comment type="pathway">
    <text evidence="7">Protein modification; lipoprotein biosynthesis (diacylglyceryl transfer).</text>
</comment>
<dbReference type="PROSITE" id="PS01311">
    <property type="entry name" value="LGT"/>
    <property type="match status" value="1"/>
</dbReference>
<dbReference type="NCBIfam" id="TIGR00544">
    <property type="entry name" value="lgt"/>
    <property type="match status" value="1"/>
</dbReference>
<keyword evidence="9" id="KW-1185">Reference proteome</keyword>
<dbReference type="Pfam" id="PF01790">
    <property type="entry name" value="LGT"/>
    <property type="match status" value="1"/>
</dbReference>
<feature type="binding site" evidence="7">
    <location>
        <position position="145"/>
    </location>
    <ligand>
        <name>a 1,2-diacyl-sn-glycero-3-phospho-(1'-sn-glycerol)</name>
        <dbReference type="ChEBI" id="CHEBI:64716"/>
    </ligand>
</feature>
<reference evidence="8 9" key="1">
    <citation type="journal article" date="2010" name="Stand. Genomic Sci.">
        <title>Complete genome sequence of Desulfarculus baarsii type strain (2st14).</title>
        <authorList>
            <person name="Sun H."/>
            <person name="Spring S."/>
            <person name="Lapidus A."/>
            <person name="Davenport K."/>
            <person name="Del Rio T.G."/>
            <person name="Tice H."/>
            <person name="Nolan M."/>
            <person name="Copeland A."/>
            <person name="Cheng J.F."/>
            <person name="Lucas S."/>
            <person name="Tapia R."/>
            <person name="Goodwin L."/>
            <person name="Pitluck S."/>
            <person name="Ivanova N."/>
            <person name="Pagani I."/>
            <person name="Mavromatis K."/>
            <person name="Ovchinnikova G."/>
            <person name="Pati A."/>
            <person name="Chen A."/>
            <person name="Palaniappan K."/>
            <person name="Hauser L."/>
            <person name="Chang Y.J."/>
            <person name="Jeffries C.D."/>
            <person name="Detter J.C."/>
            <person name="Han C."/>
            <person name="Rohde M."/>
            <person name="Brambilla E."/>
            <person name="Goker M."/>
            <person name="Woyke T."/>
            <person name="Bristow J."/>
            <person name="Eisen J.A."/>
            <person name="Markowitz V."/>
            <person name="Hugenholtz P."/>
            <person name="Kyrpides N.C."/>
            <person name="Klenk H.P."/>
            <person name="Land M."/>
        </authorList>
    </citation>
    <scope>NUCLEOTIDE SEQUENCE [LARGE SCALE GENOMIC DNA]</scope>
    <source>
        <strain evidence="9">ATCC 33931 / DSM 2075 / LMG 7858 / VKM B-1802 / 2st14</strain>
    </source>
</reference>
<dbReference type="AlphaFoldDB" id="E1QIH8"/>
<keyword evidence="4 7" id="KW-0812">Transmembrane</keyword>
<keyword evidence="2 7" id="KW-1003">Cell membrane</keyword>
<dbReference type="GO" id="GO:0008961">
    <property type="term" value="F:phosphatidylglycerol-prolipoprotein diacylglyceryl transferase activity"/>
    <property type="evidence" value="ECO:0007669"/>
    <property type="project" value="UniProtKB-UniRule"/>
</dbReference>
<keyword evidence="5 7" id="KW-1133">Transmembrane helix</keyword>
<dbReference type="HAMAP" id="MF_01147">
    <property type="entry name" value="Lgt"/>
    <property type="match status" value="1"/>
</dbReference>
<comment type="subcellular location">
    <subcellularLocation>
        <location evidence="7">Cell inner membrane</location>
        <topology evidence="7">Multi-pass membrane protein</topology>
    </subcellularLocation>
</comment>
<comment type="caution">
    <text evidence="7">Lacks conserved residue(s) required for the propagation of feature annotation.</text>
</comment>
<evidence type="ECO:0000256" key="5">
    <source>
        <dbReference type="ARBA" id="ARBA00022989"/>
    </source>
</evidence>
<feature type="transmembrane region" description="Helical" evidence="7">
    <location>
        <begin position="27"/>
        <end position="47"/>
    </location>
</feature>
<comment type="catalytic activity">
    <reaction evidence="7">
        <text>L-cysteinyl-[prolipoprotein] + a 1,2-diacyl-sn-glycero-3-phospho-(1'-sn-glycerol) = an S-1,2-diacyl-sn-glyceryl-L-cysteinyl-[prolipoprotein] + sn-glycerol 1-phosphate + H(+)</text>
        <dbReference type="Rhea" id="RHEA:56712"/>
        <dbReference type="Rhea" id="RHEA-COMP:14679"/>
        <dbReference type="Rhea" id="RHEA-COMP:14680"/>
        <dbReference type="ChEBI" id="CHEBI:15378"/>
        <dbReference type="ChEBI" id="CHEBI:29950"/>
        <dbReference type="ChEBI" id="CHEBI:57685"/>
        <dbReference type="ChEBI" id="CHEBI:64716"/>
        <dbReference type="ChEBI" id="CHEBI:140658"/>
        <dbReference type="EC" id="2.5.1.145"/>
    </reaction>
</comment>
<dbReference type="RefSeq" id="WP_013258936.1">
    <property type="nucleotide sequence ID" value="NC_014365.1"/>
</dbReference>
<dbReference type="OrthoDB" id="871140at2"/>
<organism evidence="8 9">
    <name type="scientific">Desulfarculus baarsii (strain ATCC 33931 / DSM 2075 / LMG 7858 / VKM B-1802 / 2st14)</name>
    <dbReference type="NCBI Taxonomy" id="644282"/>
    <lineage>
        <taxon>Bacteria</taxon>
        <taxon>Pseudomonadati</taxon>
        <taxon>Thermodesulfobacteriota</taxon>
        <taxon>Desulfarculia</taxon>
        <taxon>Desulfarculales</taxon>
        <taxon>Desulfarculaceae</taxon>
        <taxon>Desulfarculus</taxon>
    </lineage>
</organism>
<dbReference type="UniPathway" id="UPA00664"/>
<evidence type="ECO:0000313" key="9">
    <source>
        <dbReference type="Proteomes" id="UP000009047"/>
    </source>
</evidence>
<dbReference type="InterPro" id="IPR001640">
    <property type="entry name" value="Lgt"/>
</dbReference>
<dbReference type="EC" id="2.5.1.145" evidence="7"/>
<evidence type="ECO:0000256" key="1">
    <source>
        <dbReference type="ARBA" id="ARBA00007150"/>
    </source>
</evidence>
<comment type="similarity">
    <text evidence="1 7">Belongs to the Lgt family.</text>
</comment>
<dbReference type="EMBL" id="CP002085">
    <property type="protein sequence ID" value="ADK85495.1"/>
    <property type="molecule type" value="Genomic_DNA"/>
</dbReference>
<evidence type="ECO:0000256" key="7">
    <source>
        <dbReference type="HAMAP-Rule" id="MF_01147"/>
    </source>
</evidence>
<dbReference type="HOGENOM" id="CLU_013386_1_0_7"/>
<dbReference type="PANTHER" id="PTHR30589:SF0">
    <property type="entry name" value="PHOSPHATIDYLGLYCEROL--PROLIPOPROTEIN DIACYLGLYCERYL TRANSFERASE"/>
    <property type="match status" value="1"/>
</dbReference>
<proteinExistence type="inferred from homology"/>
<dbReference type="GO" id="GO:0005886">
    <property type="term" value="C:plasma membrane"/>
    <property type="evidence" value="ECO:0007669"/>
    <property type="project" value="UniProtKB-SubCell"/>
</dbReference>
<dbReference type="Proteomes" id="UP000009047">
    <property type="component" value="Chromosome"/>
</dbReference>
<dbReference type="PANTHER" id="PTHR30589">
    <property type="entry name" value="PROLIPOPROTEIN DIACYLGLYCERYL TRANSFERASE"/>
    <property type="match status" value="1"/>
</dbReference>
<dbReference type="KEGG" id="dbr:Deba_2130"/>
<evidence type="ECO:0000256" key="4">
    <source>
        <dbReference type="ARBA" id="ARBA00022692"/>
    </source>
</evidence>
<comment type="function">
    <text evidence="7">Catalyzes the transfer of the diacylglyceryl group from phosphatidylglycerol to the sulfhydryl group of the N-terminal cysteine of a prolipoprotein, the first step in the formation of mature lipoproteins.</text>
</comment>
<protein>
    <recommendedName>
        <fullName evidence="7">Phosphatidylglycerol--prolipoprotein diacylglyceryl transferase</fullName>
        <ecNumber evidence="7">2.5.1.145</ecNumber>
    </recommendedName>
</protein>
<name>E1QIH8_DESB2</name>
<keyword evidence="7" id="KW-0997">Cell inner membrane</keyword>